<keyword evidence="6" id="KW-0106">Calcium</keyword>
<reference evidence="9" key="1">
    <citation type="journal article" date="2021" name="PeerJ">
        <title>Extensive microbial diversity within the chicken gut microbiome revealed by metagenomics and culture.</title>
        <authorList>
            <person name="Gilroy R."/>
            <person name="Ravi A."/>
            <person name="Getino M."/>
            <person name="Pursley I."/>
            <person name="Horton D.L."/>
            <person name="Alikhan N.F."/>
            <person name="Baker D."/>
            <person name="Gharbi K."/>
            <person name="Hall N."/>
            <person name="Watson M."/>
            <person name="Adriaenssens E.M."/>
            <person name="Foster-Nyarko E."/>
            <person name="Jarju S."/>
            <person name="Secka A."/>
            <person name="Antonio M."/>
            <person name="Oren A."/>
            <person name="Chaudhuri R.R."/>
            <person name="La Ragione R."/>
            <person name="Hildebrand F."/>
            <person name="Pallen M.J."/>
        </authorList>
    </citation>
    <scope>NUCLEOTIDE SEQUENCE</scope>
    <source>
        <strain evidence="9">8470</strain>
    </source>
</reference>
<comment type="similarity">
    <text evidence="2">Belongs to the sulfatase family.</text>
</comment>
<evidence type="ECO:0000256" key="2">
    <source>
        <dbReference type="ARBA" id="ARBA00008779"/>
    </source>
</evidence>
<feature type="domain" description="Sulfatase N-terminal" evidence="8">
    <location>
        <begin position="32"/>
        <end position="377"/>
    </location>
</feature>
<name>A0A948TNQ6_9BACT</name>
<evidence type="ECO:0000256" key="6">
    <source>
        <dbReference type="ARBA" id="ARBA00022837"/>
    </source>
</evidence>
<dbReference type="AlphaFoldDB" id="A0A948TNQ6"/>
<organism evidence="9 10">
    <name type="scientific">Candidatus Phocaeicola excrementipullorum</name>
    <dbReference type="NCBI Taxonomy" id="2838731"/>
    <lineage>
        <taxon>Bacteria</taxon>
        <taxon>Pseudomonadati</taxon>
        <taxon>Bacteroidota</taxon>
        <taxon>Bacteroidia</taxon>
        <taxon>Bacteroidales</taxon>
        <taxon>Bacteroidaceae</taxon>
        <taxon>Phocaeicola</taxon>
    </lineage>
</organism>
<dbReference type="Gene3D" id="3.40.720.10">
    <property type="entry name" value="Alkaline Phosphatase, subunit A"/>
    <property type="match status" value="1"/>
</dbReference>
<evidence type="ECO:0000313" key="10">
    <source>
        <dbReference type="Proteomes" id="UP000784286"/>
    </source>
</evidence>
<dbReference type="PANTHER" id="PTHR45953:SF1">
    <property type="entry name" value="IDURONATE 2-SULFATASE"/>
    <property type="match status" value="1"/>
</dbReference>
<evidence type="ECO:0000256" key="4">
    <source>
        <dbReference type="ARBA" id="ARBA00022729"/>
    </source>
</evidence>
<keyword evidence="5" id="KW-0378">Hydrolase</keyword>
<comment type="caution">
    <text evidence="9">The sequence shown here is derived from an EMBL/GenBank/DDBJ whole genome shotgun (WGS) entry which is preliminary data.</text>
</comment>
<evidence type="ECO:0000256" key="3">
    <source>
        <dbReference type="ARBA" id="ARBA00022723"/>
    </source>
</evidence>
<accession>A0A948TNQ6</accession>
<proteinExistence type="inferred from homology"/>
<protein>
    <submittedName>
        <fullName evidence="9">Sulfatase</fullName>
    </submittedName>
</protein>
<dbReference type="InterPro" id="IPR000917">
    <property type="entry name" value="Sulfatase_N"/>
</dbReference>
<dbReference type="InterPro" id="IPR017850">
    <property type="entry name" value="Alkaline_phosphatase_core_sf"/>
</dbReference>
<dbReference type="PANTHER" id="PTHR45953">
    <property type="entry name" value="IDURONATE 2-SULFATASE"/>
    <property type="match status" value="1"/>
</dbReference>
<dbReference type="Pfam" id="PF00884">
    <property type="entry name" value="Sulfatase"/>
    <property type="match status" value="1"/>
</dbReference>
<dbReference type="Proteomes" id="UP000784286">
    <property type="component" value="Unassembled WGS sequence"/>
</dbReference>
<dbReference type="EMBL" id="JAHLFJ010000084">
    <property type="protein sequence ID" value="MBU3856808.1"/>
    <property type="molecule type" value="Genomic_DNA"/>
</dbReference>
<evidence type="ECO:0000256" key="1">
    <source>
        <dbReference type="ARBA" id="ARBA00001913"/>
    </source>
</evidence>
<comment type="PTM">
    <text evidence="7">The conversion to 3-oxoalanine (also known as C-formylglycine, FGly), of a serine or cysteine residue in prokaryotes and of a cysteine residue in eukaryotes, is critical for catalytic activity.</text>
</comment>
<dbReference type="GO" id="GO:0046872">
    <property type="term" value="F:metal ion binding"/>
    <property type="evidence" value="ECO:0007669"/>
    <property type="project" value="UniProtKB-KW"/>
</dbReference>
<evidence type="ECO:0000256" key="7">
    <source>
        <dbReference type="PIRSR" id="PIRSR600917-52"/>
    </source>
</evidence>
<dbReference type="CDD" id="cd16030">
    <property type="entry name" value="iduronate-2-sulfatase"/>
    <property type="match status" value="1"/>
</dbReference>
<dbReference type="GO" id="GO:0004423">
    <property type="term" value="F:iduronate-2-sulfatase activity"/>
    <property type="evidence" value="ECO:0007669"/>
    <property type="project" value="InterPro"/>
</dbReference>
<dbReference type="SUPFAM" id="SSF53649">
    <property type="entry name" value="Alkaline phosphatase-like"/>
    <property type="match status" value="1"/>
</dbReference>
<keyword evidence="3" id="KW-0479">Metal-binding</keyword>
<dbReference type="InterPro" id="IPR035874">
    <property type="entry name" value="IDS"/>
</dbReference>
<sequence>MKTSFKQLVKQTGWLSVTSCLCSLSLHAQEKKNVLFIFVDDLRTELGCYGSPVQTPNIDRLASQSVVFRNAYCNVPVSGASRASLLTGVYPDFERKRFVDAETYSQNDLPGVTTLPQAFKEQGYHTVSLGKVFHHHDDRTDSWSETPWIVSPASGDWATYNKWNVWKKTVEEKDLHPRSHRGPYYESADLPDSCYEDNTIARKAIQKLGELKERKEPFFLAVGFRKPHLPFIAPQKYWDLYEEDSIAIAGNRYRPSGLPKQVQSSREICQYTQTDDTSSEAFHRKTRHAYYACVSFVDAQIGLVLDELKRLRLDRNTIVVLLGDNGWHLGEHDFWGKHTLLKESTHVPLIIKGPGWKHACSQSIVEFVDIYPTLCKACHIPLPSHLQGKSFLPTLVQPQKKHRPYAYIQWVKGENLLDGRYSYAEWHNDARQLTGKLLFDHQADPDENRNAATSEQYEKQTAAFGTQMKKAKEQKQMKSI</sequence>
<reference evidence="9" key="2">
    <citation type="submission" date="2021-04" db="EMBL/GenBank/DDBJ databases">
        <authorList>
            <person name="Gilroy R."/>
        </authorList>
    </citation>
    <scope>NUCLEOTIDE SEQUENCE</scope>
    <source>
        <strain evidence="9">8470</strain>
    </source>
</reference>
<gene>
    <name evidence="9" type="ORF">H9928_09710</name>
</gene>
<keyword evidence="4" id="KW-0732">Signal</keyword>
<comment type="cofactor">
    <cofactor evidence="1">
        <name>Ca(2+)</name>
        <dbReference type="ChEBI" id="CHEBI:29108"/>
    </cofactor>
</comment>
<feature type="modified residue" description="3-oxoalanine (Ser)" evidence="7">
    <location>
        <position position="78"/>
    </location>
</feature>
<evidence type="ECO:0000259" key="8">
    <source>
        <dbReference type="Pfam" id="PF00884"/>
    </source>
</evidence>
<evidence type="ECO:0000313" key="9">
    <source>
        <dbReference type="EMBL" id="MBU3856808.1"/>
    </source>
</evidence>
<dbReference type="GO" id="GO:0005737">
    <property type="term" value="C:cytoplasm"/>
    <property type="evidence" value="ECO:0007669"/>
    <property type="project" value="TreeGrafter"/>
</dbReference>
<evidence type="ECO:0000256" key="5">
    <source>
        <dbReference type="ARBA" id="ARBA00022801"/>
    </source>
</evidence>